<sequence>MRPTASSTELAHLYFIPKPHKIDTPLRPIVSSIKAAATGVSHFLDLLLRPIFDQAAKETTIINSIQFVRQIESYRDSGRLLPTTLFVTFDVANLYTMIPRDGAILALTDTFSHILPSSPIIEVACSLSLKQFTAATDGPKYVPPCQSRFSGKPIEKTIQREYDTIVGCFKAGLANSCVSGSDQRAKDFFASVDGLLRRLYTAPLSKKLFSRAQYEHRMIRSIQCQIEKSNVIVRPTDKSKVLHMGSADDYQRKAVQYMQETNAYREITSAINPCYENVRTVLTLIDTMLKNKDINLQLWKQYMRPTASSTELAHLYFIPKPHKVDSREELS</sequence>
<name>A0A815YCV8_9BILA</name>
<reference evidence="1" key="1">
    <citation type="submission" date="2021-02" db="EMBL/GenBank/DDBJ databases">
        <authorList>
            <person name="Nowell W R."/>
        </authorList>
    </citation>
    <scope>NUCLEOTIDE SEQUENCE</scope>
</reference>
<evidence type="ECO:0000313" key="2">
    <source>
        <dbReference type="EMBL" id="CAF4431131.1"/>
    </source>
</evidence>
<comment type="caution">
    <text evidence="1">The sequence shown here is derived from an EMBL/GenBank/DDBJ whole genome shotgun (WGS) entry which is preliminary data.</text>
</comment>
<keyword evidence="3" id="KW-1185">Reference proteome</keyword>
<evidence type="ECO:0000313" key="1">
    <source>
        <dbReference type="EMBL" id="CAF1568614.1"/>
    </source>
</evidence>
<organism evidence="1 3">
    <name type="scientific">Didymodactylos carnosus</name>
    <dbReference type="NCBI Taxonomy" id="1234261"/>
    <lineage>
        <taxon>Eukaryota</taxon>
        <taxon>Metazoa</taxon>
        <taxon>Spiralia</taxon>
        <taxon>Gnathifera</taxon>
        <taxon>Rotifera</taxon>
        <taxon>Eurotatoria</taxon>
        <taxon>Bdelloidea</taxon>
        <taxon>Philodinida</taxon>
        <taxon>Philodinidae</taxon>
        <taxon>Didymodactylos</taxon>
    </lineage>
</organism>
<dbReference type="EMBL" id="CAJOBC010095225">
    <property type="protein sequence ID" value="CAF4431131.1"/>
    <property type="molecule type" value="Genomic_DNA"/>
</dbReference>
<dbReference type="OrthoDB" id="10029313at2759"/>
<dbReference type="Proteomes" id="UP000663829">
    <property type="component" value="Unassembled WGS sequence"/>
</dbReference>
<dbReference type="AlphaFoldDB" id="A0A815YCV8"/>
<dbReference type="EMBL" id="CAJNOQ010029419">
    <property type="protein sequence ID" value="CAF1568614.1"/>
    <property type="molecule type" value="Genomic_DNA"/>
</dbReference>
<dbReference type="Proteomes" id="UP000681722">
    <property type="component" value="Unassembled WGS sequence"/>
</dbReference>
<accession>A0A815YCV8</accession>
<evidence type="ECO:0008006" key="4">
    <source>
        <dbReference type="Google" id="ProtNLM"/>
    </source>
</evidence>
<evidence type="ECO:0000313" key="3">
    <source>
        <dbReference type="Proteomes" id="UP000663829"/>
    </source>
</evidence>
<protein>
    <recommendedName>
        <fullName evidence="4">Reverse transcriptase domain-containing protein</fullName>
    </recommendedName>
</protein>
<gene>
    <name evidence="1" type="ORF">GPM918_LOCUS40241</name>
    <name evidence="2" type="ORF">SRO942_LOCUS41163</name>
</gene>
<proteinExistence type="predicted"/>